<keyword evidence="1" id="KW-0472">Membrane</keyword>
<keyword evidence="1" id="KW-1133">Transmembrane helix</keyword>
<protein>
    <recommendedName>
        <fullName evidence="3">SoxR reducing system protein RseC</fullName>
    </recommendedName>
</protein>
<evidence type="ECO:0000313" key="2">
    <source>
        <dbReference type="EMBL" id="KAA6314632.1"/>
    </source>
</evidence>
<reference evidence="2" key="1">
    <citation type="submission" date="2019-03" db="EMBL/GenBank/DDBJ databases">
        <title>Single cell metagenomics reveals metabolic interactions within the superorganism composed of flagellate Streblomastix strix and complex community of Bacteroidetes bacteria on its surface.</title>
        <authorList>
            <person name="Treitli S.C."/>
            <person name="Kolisko M."/>
            <person name="Husnik F."/>
            <person name="Keeling P."/>
            <person name="Hampl V."/>
        </authorList>
    </citation>
    <scope>NUCLEOTIDE SEQUENCE</scope>
    <source>
        <strain evidence="2">STM</strain>
    </source>
</reference>
<dbReference type="AlphaFoldDB" id="A0A5J4PZS1"/>
<accession>A0A5J4PZS1</accession>
<proteinExistence type="predicted"/>
<name>A0A5J4PZS1_9ZZZZ</name>
<dbReference type="InterPro" id="IPR007359">
    <property type="entry name" value="SigmaE_reg_RseC_MucC"/>
</dbReference>
<dbReference type="EMBL" id="SNRY01005564">
    <property type="protein sequence ID" value="KAA6314632.1"/>
    <property type="molecule type" value="Genomic_DNA"/>
</dbReference>
<evidence type="ECO:0000256" key="1">
    <source>
        <dbReference type="SAM" id="Phobius"/>
    </source>
</evidence>
<feature type="transmembrane region" description="Helical" evidence="1">
    <location>
        <begin position="102"/>
        <end position="119"/>
    </location>
</feature>
<dbReference type="PANTHER" id="PTHR35867:SF1">
    <property type="entry name" value="PROTEIN RSEC"/>
    <property type="match status" value="1"/>
</dbReference>
<organism evidence="2">
    <name type="scientific">termite gut metagenome</name>
    <dbReference type="NCBI Taxonomy" id="433724"/>
    <lineage>
        <taxon>unclassified sequences</taxon>
        <taxon>metagenomes</taxon>
        <taxon>organismal metagenomes</taxon>
    </lineage>
</organism>
<dbReference type="Pfam" id="PF04246">
    <property type="entry name" value="RseC_MucC"/>
    <property type="match status" value="1"/>
</dbReference>
<comment type="caution">
    <text evidence="2">The sequence shown here is derived from an EMBL/GenBank/DDBJ whole genome shotgun (WGS) entry which is preliminary data.</text>
</comment>
<feature type="transmembrane region" description="Helical" evidence="1">
    <location>
        <begin position="74"/>
        <end position="96"/>
    </location>
</feature>
<evidence type="ECO:0008006" key="3">
    <source>
        <dbReference type="Google" id="ProtNLM"/>
    </source>
</evidence>
<sequence length="136" mass="15222">MNSIEHQGIVENIDGTYVQVRILQTSACASCTAKAFCSSGDSKEKIIEIDKLNDTHKVGDKVIILSDISVGMKAVFISFVIPFLILIVSLFIIMSVTDKNELLSASLSLLFLIPYYLILRMKRNYLKKELSFSIKN</sequence>
<dbReference type="PANTHER" id="PTHR35867">
    <property type="entry name" value="PROTEIN RSEC"/>
    <property type="match status" value="1"/>
</dbReference>
<keyword evidence="1" id="KW-0812">Transmembrane</keyword>
<gene>
    <name evidence="2" type="ORF">EZS27_034780</name>
</gene>